<reference evidence="1 2" key="1">
    <citation type="journal article" date="2022" name="Hortic Res">
        <title>A haplotype resolved chromosomal level avocado genome allows analysis of novel avocado genes.</title>
        <authorList>
            <person name="Nath O."/>
            <person name="Fletcher S.J."/>
            <person name="Hayward A."/>
            <person name="Shaw L.M."/>
            <person name="Masouleh A.K."/>
            <person name="Furtado A."/>
            <person name="Henry R.J."/>
            <person name="Mitter N."/>
        </authorList>
    </citation>
    <scope>NUCLEOTIDE SEQUENCE [LARGE SCALE GENOMIC DNA]</scope>
    <source>
        <strain evidence="2">cv. Hass</strain>
    </source>
</reference>
<sequence length="82" mass="9200">MKISQSLNIFLFLLFIAVKEMVPVIEGANGIRPPEHTCRKVIGSGNFDQQKCLQECSKEGNGSGEWKEGTCFCIYYCQQPPL</sequence>
<protein>
    <submittedName>
        <fullName evidence="1">Uncharacterized protein</fullName>
    </submittedName>
</protein>
<accession>A0ACC2MNC4</accession>
<comment type="caution">
    <text evidence="1">The sequence shown here is derived from an EMBL/GenBank/DDBJ whole genome shotgun (WGS) entry which is preliminary data.</text>
</comment>
<evidence type="ECO:0000313" key="1">
    <source>
        <dbReference type="EMBL" id="KAJ8646926.1"/>
    </source>
</evidence>
<name>A0ACC2MNC4_PERAE</name>
<organism evidence="1 2">
    <name type="scientific">Persea americana</name>
    <name type="common">Avocado</name>
    <dbReference type="NCBI Taxonomy" id="3435"/>
    <lineage>
        <taxon>Eukaryota</taxon>
        <taxon>Viridiplantae</taxon>
        <taxon>Streptophyta</taxon>
        <taxon>Embryophyta</taxon>
        <taxon>Tracheophyta</taxon>
        <taxon>Spermatophyta</taxon>
        <taxon>Magnoliopsida</taxon>
        <taxon>Magnoliidae</taxon>
        <taxon>Laurales</taxon>
        <taxon>Lauraceae</taxon>
        <taxon>Persea</taxon>
    </lineage>
</organism>
<proteinExistence type="predicted"/>
<dbReference type="EMBL" id="CM056810">
    <property type="protein sequence ID" value="KAJ8646926.1"/>
    <property type="molecule type" value="Genomic_DNA"/>
</dbReference>
<keyword evidence="2" id="KW-1185">Reference proteome</keyword>
<gene>
    <name evidence="1" type="ORF">MRB53_008674</name>
</gene>
<dbReference type="Proteomes" id="UP001234297">
    <property type="component" value="Chromosome 2"/>
</dbReference>
<evidence type="ECO:0000313" key="2">
    <source>
        <dbReference type="Proteomes" id="UP001234297"/>
    </source>
</evidence>